<gene>
    <name evidence="4" type="ORF">LSTR_LSTR006256</name>
</gene>
<dbReference type="Proteomes" id="UP000291343">
    <property type="component" value="Unassembled WGS sequence"/>
</dbReference>
<dbReference type="GO" id="GO:0048813">
    <property type="term" value="P:dendrite morphogenesis"/>
    <property type="evidence" value="ECO:0007669"/>
    <property type="project" value="TreeGrafter"/>
</dbReference>
<dbReference type="GO" id="GO:0032433">
    <property type="term" value="C:filopodium tip"/>
    <property type="evidence" value="ECO:0007669"/>
    <property type="project" value="TreeGrafter"/>
</dbReference>
<dbReference type="SMR" id="A0A482WIB3"/>
<dbReference type="GO" id="GO:0030425">
    <property type="term" value="C:dendrite"/>
    <property type="evidence" value="ECO:0007669"/>
    <property type="project" value="TreeGrafter"/>
</dbReference>
<dbReference type="GO" id="GO:0030027">
    <property type="term" value="C:lamellipodium"/>
    <property type="evidence" value="ECO:0007669"/>
    <property type="project" value="TreeGrafter"/>
</dbReference>
<dbReference type="InParanoid" id="A0A482WIB3"/>
<dbReference type="Gene3D" id="2.40.50.100">
    <property type="match status" value="1"/>
</dbReference>
<organism evidence="4 5">
    <name type="scientific">Laodelphax striatellus</name>
    <name type="common">Small brown planthopper</name>
    <name type="synonym">Delphax striatella</name>
    <dbReference type="NCBI Taxonomy" id="195883"/>
    <lineage>
        <taxon>Eukaryota</taxon>
        <taxon>Metazoa</taxon>
        <taxon>Ecdysozoa</taxon>
        <taxon>Arthropoda</taxon>
        <taxon>Hexapoda</taxon>
        <taxon>Insecta</taxon>
        <taxon>Pterygota</taxon>
        <taxon>Neoptera</taxon>
        <taxon>Paraneoptera</taxon>
        <taxon>Hemiptera</taxon>
        <taxon>Auchenorrhyncha</taxon>
        <taxon>Fulgoroidea</taxon>
        <taxon>Delphacidae</taxon>
        <taxon>Criomorphinae</taxon>
        <taxon>Laodelphax</taxon>
    </lineage>
</organism>
<comment type="caution">
    <text evidence="4">The sequence shown here is derived from an EMBL/GenBank/DDBJ whole genome shotgun (WGS) entry which is preliminary data.</text>
</comment>
<dbReference type="GO" id="GO:0051489">
    <property type="term" value="P:regulation of filopodium assembly"/>
    <property type="evidence" value="ECO:0007669"/>
    <property type="project" value="TreeGrafter"/>
</dbReference>
<sequence>METVNCEILGNKVDPIEKCYNKNEIHPSVIDRYYTKRYVLDNGHKHGDYCILFHSNRICVITLAPSHPIRRYGKTVENLDFQISTSVDRLDNRVSGKSKRGAQKLDVNSALCFAKCSDGEVYKICAGVPGKLVEINENLLENPNLLVEHPETRGFVAIVLPSIPTSERFKDELMNYEQYVEAVRKREGAEK</sequence>
<dbReference type="InterPro" id="IPR011053">
    <property type="entry name" value="Single_hybrid_motif"/>
</dbReference>
<name>A0A482WIB3_LAOST</name>
<dbReference type="InterPro" id="IPR033753">
    <property type="entry name" value="GCV_H/Fam206"/>
</dbReference>
<evidence type="ECO:0000256" key="3">
    <source>
        <dbReference type="ARBA" id="ARBA00030463"/>
    </source>
</evidence>
<dbReference type="GO" id="GO:0005634">
    <property type="term" value="C:nucleus"/>
    <property type="evidence" value="ECO:0007669"/>
    <property type="project" value="TreeGrafter"/>
</dbReference>
<proteinExistence type="inferred from homology"/>
<dbReference type="GO" id="GO:0003785">
    <property type="term" value="F:actin monomer binding"/>
    <property type="evidence" value="ECO:0007669"/>
    <property type="project" value="TreeGrafter"/>
</dbReference>
<dbReference type="FunCoup" id="A0A482WIB3">
    <property type="interactions" value="807"/>
</dbReference>
<comment type="similarity">
    <text evidence="1">Belongs to the ABITRAM family.</text>
</comment>
<dbReference type="PANTHER" id="PTHR13651:SF0">
    <property type="entry name" value="PROTEIN ABITRAM"/>
    <property type="match status" value="1"/>
</dbReference>
<accession>A0A482WIB3</accession>
<evidence type="ECO:0000313" key="4">
    <source>
        <dbReference type="EMBL" id="RZF33002.1"/>
    </source>
</evidence>
<evidence type="ECO:0000313" key="5">
    <source>
        <dbReference type="Proteomes" id="UP000291343"/>
    </source>
</evidence>
<dbReference type="AlphaFoldDB" id="A0A482WIB3"/>
<dbReference type="GO" id="GO:0051015">
    <property type="term" value="F:actin filament binding"/>
    <property type="evidence" value="ECO:0007669"/>
    <property type="project" value="TreeGrafter"/>
</dbReference>
<dbReference type="EMBL" id="QKKF02035384">
    <property type="protein sequence ID" value="RZF33002.1"/>
    <property type="molecule type" value="Genomic_DNA"/>
</dbReference>
<evidence type="ECO:0000256" key="2">
    <source>
        <dbReference type="ARBA" id="ARBA00019325"/>
    </source>
</evidence>
<keyword evidence="5" id="KW-1185">Reference proteome</keyword>
<dbReference type="InterPro" id="IPR039169">
    <property type="entry name" value="Abitram"/>
</dbReference>
<dbReference type="Pfam" id="PF01597">
    <property type="entry name" value="GCV_H"/>
    <property type="match status" value="1"/>
</dbReference>
<dbReference type="STRING" id="195883.A0A482WIB3"/>
<evidence type="ECO:0000256" key="1">
    <source>
        <dbReference type="ARBA" id="ARBA00010764"/>
    </source>
</evidence>
<dbReference type="GO" id="GO:0030833">
    <property type="term" value="P:regulation of actin filament polymerization"/>
    <property type="evidence" value="ECO:0007669"/>
    <property type="project" value="TreeGrafter"/>
</dbReference>
<dbReference type="OrthoDB" id="48130at2759"/>
<reference evidence="4 5" key="1">
    <citation type="journal article" date="2017" name="Gigascience">
        <title>Genome sequence of the small brown planthopper, Laodelphax striatellus.</title>
        <authorList>
            <person name="Zhu J."/>
            <person name="Jiang F."/>
            <person name="Wang X."/>
            <person name="Yang P."/>
            <person name="Bao Y."/>
            <person name="Zhao W."/>
            <person name="Wang W."/>
            <person name="Lu H."/>
            <person name="Wang Q."/>
            <person name="Cui N."/>
            <person name="Li J."/>
            <person name="Chen X."/>
            <person name="Luo L."/>
            <person name="Yu J."/>
            <person name="Kang L."/>
            <person name="Cui F."/>
        </authorList>
    </citation>
    <scope>NUCLEOTIDE SEQUENCE [LARGE SCALE GENOMIC DNA]</scope>
    <source>
        <strain evidence="4">Lst14</strain>
    </source>
</reference>
<dbReference type="PANTHER" id="PTHR13651">
    <property type="entry name" value="PROTEIN ABITRAM"/>
    <property type="match status" value="1"/>
</dbReference>
<dbReference type="SUPFAM" id="SSF51230">
    <property type="entry name" value="Single hybrid motif"/>
    <property type="match status" value="1"/>
</dbReference>
<protein>
    <recommendedName>
        <fullName evidence="2">Protein Abitram</fullName>
    </recommendedName>
    <alternativeName>
        <fullName evidence="3">Actin-binding transcription modulator</fullName>
    </alternativeName>
</protein>